<dbReference type="Gene3D" id="2.120.10.30">
    <property type="entry name" value="TolB, C-terminal domain"/>
    <property type="match status" value="1"/>
</dbReference>
<dbReference type="AlphaFoldDB" id="A3CUL2"/>
<gene>
    <name evidence="3" type="ordered locus">Memar_1130</name>
</gene>
<dbReference type="InterPro" id="IPR011042">
    <property type="entry name" value="6-blade_b-propeller_TolB-like"/>
</dbReference>
<proteinExistence type="predicted"/>
<name>A3CUL2_METMJ</name>
<dbReference type="EMBL" id="CP000562">
    <property type="protein sequence ID" value="ABN57062.1"/>
    <property type="molecule type" value="Genomic_DNA"/>
</dbReference>
<dbReference type="InterPro" id="IPR011041">
    <property type="entry name" value="Quinoprot_gluc/sorb_DH_b-prop"/>
</dbReference>
<dbReference type="eggNOG" id="arCOG02796">
    <property type="taxonomic scope" value="Archaea"/>
</dbReference>
<evidence type="ECO:0000256" key="1">
    <source>
        <dbReference type="SAM" id="MobiDB-lite"/>
    </source>
</evidence>
<protein>
    <recommendedName>
        <fullName evidence="2">Glucose/Sorbosone dehydrogenase domain-containing protein</fullName>
    </recommendedName>
</protein>
<dbReference type="KEGG" id="mem:Memar_1130"/>
<accession>A3CUL2</accession>
<organism evidence="3 4">
    <name type="scientific">Methanoculleus marisnigri (strain ATCC 35101 / DSM 1498 / JR1)</name>
    <dbReference type="NCBI Taxonomy" id="368407"/>
    <lineage>
        <taxon>Archaea</taxon>
        <taxon>Methanobacteriati</taxon>
        <taxon>Methanobacteriota</taxon>
        <taxon>Stenosarchaea group</taxon>
        <taxon>Methanomicrobia</taxon>
        <taxon>Methanomicrobiales</taxon>
        <taxon>Methanomicrobiaceae</taxon>
        <taxon>Methanoculleus</taxon>
    </lineage>
</organism>
<sequence length="400" mass="43195">MPVALASPGDGTGRLFVADLPGTVRVIDGNDHRPFLDITDRVVDLRTGYDERGLLGLAFHPRFAENGRFFVYYSAPLRAGAPEGWDHTSRISEFSVSTPDRADPGSERVILEVDQPQANHNGGSIVFGPDGCLYIPLGDGGGARDVGRGHPPGGNGQDITTLLGSILRIDIDGAEPYGIPGDNPFVGREGRDEIYAYGLRNPWRMTFDAGGEHRLFAADAGQYLWESVKIIVAGGNHGWNLREGNHAFDPENPRESPADVPRTGRRGEPLIDAIIEYPNAKQPGGIGQVVIGGYVYRGRAIPRLFGRYVFAEWNRAGADGEGIIFAATPPKDPNRMWEFGEVEVAGSRTVGAYVLAFGEDAEHELYVLTAKSRGPAGKTGRVHRIVPPPDDRPGKDANPA</sequence>
<dbReference type="Pfam" id="PF07995">
    <property type="entry name" value="GSDH"/>
    <property type="match status" value="1"/>
</dbReference>
<evidence type="ECO:0000313" key="3">
    <source>
        <dbReference type="EMBL" id="ABN57062.1"/>
    </source>
</evidence>
<feature type="compositionally biased region" description="Basic and acidic residues" evidence="1">
    <location>
        <begin position="389"/>
        <end position="400"/>
    </location>
</feature>
<feature type="region of interest" description="Disordered" evidence="1">
    <location>
        <begin position="245"/>
        <end position="265"/>
    </location>
</feature>
<dbReference type="HOGENOM" id="CLU_012344_3_2_2"/>
<dbReference type="InterPro" id="IPR012938">
    <property type="entry name" value="Glc/Sorbosone_DH"/>
</dbReference>
<dbReference type="Proteomes" id="UP000002146">
    <property type="component" value="Chromosome"/>
</dbReference>
<dbReference type="STRING" id="368407.Memar_1130"/>
<dbReference type="PANTHER" id="PTHR19328:SF75">
    <property type="entry name" value="ALDOSE SUGAR DEHYDROGENASE YLII"/>
    <property type="match status" value="1"/>
</dbReference>
<reference evidence="3 4" key="1">
    <citation type="journal article" date="2009" name="Stand. Genomic Sci.">
        <title>Complete genome sequence of Methanoculleus marisnigri Romesser et al. 1981 type strain JR1.</title>
        <authorList>
            <person name="Anderson I.J."/>
            <person name="Sieprawska-Lupa M."/>
            <person name="Lapidus A."/>
            <person name="Nolan M."/>
            <person name="Copeland A."/>
            <person name="Glavina Del Rio T."/>
            <person name="Tice H."/>
            <person name="Dalin E."/>
            <person name="Barry K."/>
            <person name="Saunders E."/>
            <person name="Han C."/>
            <person name="Brettin T."/>
            <person name="Detter J.C."/>
            <person name="Bruce D."/>
            <person name="Mikhailova N."/>
            <person name="Pitluck S."/>
            <person name="Hauser L."/>
            <person name="Land M."/>
            <person name="Lucas S."/>
            <person name="Richardson P."/>
            <person name="Whitman W.B."/>
            <person name="Kyrpides N.C."/>
        </authorList>
    </citation>
    <scope>NUCLEOTIDE SEQUENCE [LARGE SCALE GENOMIC DNA]</scope>
    <source>
        <strain evidence="4">ATCC 35101 / DSM 1498 / JR1</strain>
    </source>
</reference>
<keyword evidence="4" id="KW-1185">Reference proteome</keyword>
<dbReference type="PANTHER" id="PTHR19328">
    <property type="entry name" value="HEDGEHOG-INTERACTING PROTEIN"/>
    <property type="match status" value="1"/>
</dbReference>
<evidence type="ECO:0000259" key="2">
    <source>
        <dbReference type="Pfam" id="PF07995"/>
    </source>
</evidence>
<dbReference type="SUPFAM" id="SSF50952">
    <property type="entry name" value="Soluble quinoprotein glucose dehydrogenase"/>
    <property type="match status" value="1"/>
</dbReference>
<feature type="domain" description="Glucose/Sorbosone dehydrogenase" evidence="2">
    <location>
        <begin position="2"/>
        <end position="248"/>
    </location>
</feature>
<evidence type="ECO:0000313" key="4">
    <source>
        <dbReference type="Proteomes" id="UP000002146"/>
    </source>
</evidence>
<feature type="region of interest" description="Disordered" evidence="1">
    <location>
        <begin position="377"/>
        <end position="400"/>
    </location>
</feature>
<feature type="compositionally biased region" description="Basic and acidic residues" evidence="1">
    <location>
        <begin position="245"/>
        <end position="257"/>
    </location>
</feature>